<accession>A0ABV2ZZB8</accession>
<evidence type="ECO:0000313" key="2">
    <source>
        <dbReference type="EMBL" id="MEU3787918.1"/>
    </source>
</evidence>
<sequence length="265" mass="28854">MEPYPPAAAASCDTPAAPAPDHSADPRVAFARSKALQEEMATRLGSAELLSATYDRVEDYLIATGRELQRQLLQDHLDLRAAAEERLPAVTGSDNLARGRAEKGRRRQLATTVGRVEVSRLAYRAPKAGALHPADAHLALPAAPYSHPLRRQVVHAAATGSLRTAREALIRSTGQHLGTRQLMEICTCAAAEPRWMDRPRFSRRGPTWSPWMSNTRVCACMRRPVIIRCRSSSSFTGVGSWRARSADSIRCAAPSPRSLSGARDG</sequence>
<comment type="caution">
    <text evidence="2">The sequence shown here is derived from an EMBL/GenBank/DDBJ whole genome shotgun (WGS) entry which is preliminary data.</text>
</comment>
<evidence type="ECO:0000256" key="1">
    <source>
        <dbReference type="SAM" id="MobiDB-lite"/>
    </source>
</evidence>
<protein>
    <recommendedName>
        <fullName evidence="4">DUF222 domain-containing protein</fullName>
    </recommendedName>
</protein>
<keyword evidence="3" id="KW-1185">Reference proteome</keyword>
<feature type="region of interest" description="Disordered" evidence="1">
    <location>
        <begin position="1"/>
        <end position="24"/>
    </location>
</feature>
<feature type="compositionally biased region" description="Low complexity" evidence="1">
    <location>
        <begin position="7"/>
        <end position="21"/>
    </location>
</feature>
<dbReference type="EMBL" id="JBEZVE010000059">
    <property type="protein sequence ID" value="MEU3787918.1"/>
    <property type="molecule type" value="Genomic_DNA"/>
</dbReference>
<reference evidence="2 3" key="1">
    <citation type="submission" date="2024-06" db="EMBL/GenBank/DDBJ databases">
        <title>The Natural Products Discovery Center: Release of the First 8490 Sequenced Strains for Exploring Actinobacteria Biosynthetic Diversity.</title>
        <authorList>
            <person name="Kalkreuter E."/>
            <person name="Kautsar S.A."/>
            <person name="Yang D."/>
            <person name="Bader C.D."/>
            <person name="Teijaro C.N."/>
            <person name="Fluegel L."/>
            <person name="Davis C.M."/>
            <person name="Simpson J.R."/>
            <person name="Lauterbach L."/>
            <person name="Steele A.D."/>
            <person name="Gui C."/>
            <person name="Meng S."/>
            <person name="Li G."/>
            <person name="Viehrig K."/>
            <person name="Ye F."/>
            <person name="Su P."/>
            <person name="Kiefer A.F."/>
            <person name="Nichols A."/>
            <person name="Cepeda A.J."/>
            <person name="Yan W."/>
            <person name="Fan B."/>
            <person name="Jiang Y."/>
            <person name="Adhikari A."/>
            <person name="Zheng C.-J."/>
            <person name="Schuster L."/>
            <person name="Cowan T.M."/>
            <person name="Smanski M.J."/>
            <person name="Chevrette M.G."/>
            <person name="De Carvalho L.P.S."/>
            <person name="Shen B."/>
        </authorList>
    </citation>
    <scope>NUCLEOTIDE SEQUENCE [LARGE SCALE GENOMIC DNA]</scope>
    <source>
        <strain evidence="2 3">NPDC033843</strain>
    </source>
</reference>
<name>A0ABV2ZZB8_9ACTN</name>
<dbReference type="RefSeq" id="WP_361710609.1">
    <property type="nucleotide sequence ID" value="NZ_JBEZVE010000059.1"/>
</dbReference>
<evidence type="ECO:0008006" key="4">
    <source>
        <dbReference type="Google" id="ProtNLM"/>
    </source>
</evidence>
<gene>
    <name evidence="2" type="ORF">AB0E89_46720</name>
</gene>
<proteinExistence type="predicted"/>
<evidence type="ECO:0000313" key="3">
    <source>
        <dbReference type="Proteomes" id="UP001550739"/>
    </source>
</evidence>
<dbReference type="Proteomes" id="UP001550739">
    <property type="component" value="Unassembled WGS sequence"/>
</dbReference>
<organism evidence="2 3">
    <name type="scientific">Streptomyces sp. 900129855</name>
    <dbReference type="NCBI Taxonomy" id="3155129"/>
    <lineage>
        <taxon>Bacteria</taxon>
        <taxon>Bacillati</taxon>
        <taxon>Actinomycetota</taxon>
        <taxon>Actinomycetes</taxon>
        <taxon>Kitasatosporales</taxon>
        <taxon>Streptomycetaceae</taxon>
        <taxon>Streptomyces</taxon>
    </lineage>
</organism>